<organism evidence="3 4">
    <name type="scientific">Asticcacaulis benevestitus DSM 16100 = ATCC BAA-896</name>
    <dbReference type="NCBI Taxonomy" id="1121022"/>
    <lineage>
        <taxon>Bacteria</taxon>
        <taxon>Pseudomonadati</taxon>
        <taxon>Pseudomonadota</taxon>
        <taxon>Alphaproteobacteria</taxon>
        <taxon>Caulobacterales</taxon>
        <taxon>Caulobacteraceae</taxon>
        <taxon>Asticcacaulis</taxon>
    </lineage>
</organism>
<dbReference type="CDD" id="cd06223">
    <property type="entry name" value="PRTases_typeI"/>
    <property type="match status" value="1"/>
</dbReference>
<dbReference type="InterPro" id="IPR051910">
    <property type="entry name" value="ComF/GntX_DNA_util-trans"/>
</dbReference>
<dbReference type="InterPro" id="IPR000836">
    <property type="entry name" value="PRTase_dom"/>
</dbReference>
<dbReference type="RefSeq" id="WP_023447274.1">
    <property type="nucleotide sequence ID" value="NZ_AQWM01000007.1"/>
</dbReference>
<evidence type="ECO:0000256" key="1">
    <source>
        <dbReference type="ARBA" id="ARBA00008007"/>
    </source>
</evidence>
<feature type="domain" description="Phosphoribosyltransferase" evidence="2">
    <location>
        <begin position="173"/>
        <end position="259"/>
    </location>
</feature>
<dbReference type="PATRIC" id="fig|1121022.4.peg.977"/>
<dbReference type="SUPFAM" id="SSF53271">
    <property type="entry name" value="PRTase-like"/>
    <property type="match status" value="1"/>
</dbReference>
<evidence type="ECO:0000313" key="3">
    <source>
        <dbReference type="EMBL" id="ESQ93661.1"/>
    </source>
</evidence>
<dbReference type="Proteomes" id="UP000017837">
    <property type="component" value="Unassembled WGS sequence"/>
</dbReference>
<sequence length="291" mass="32311">MRLTSRLGQIRSEVKAFVDDRMSLSHVRASLGHMLDTVFPPHSFDNHEEAAPLPLMGAGLASEGWSRVRFLDHDGCAMCARPFEGGLFLGADTLCSSCSDKPFPFSQARAACIYDEAVRGLILGFKNGDRLDLAPMLTRWLERAGADVILAADIVMPVPLHPRRLLHRRYNQAAELARPVARRLQRTYLGDVLKRTRMTNQLGKGAEARWENVRGAFALSPRGVAQIRDKRIVLVDDVFTTGATLRACTETLLKRRRGTCRCLCTGAGGSVFNSLILRCLPYIKKSIFLSE</sequence>
<evidence type="ECO:0000313" key="4">
    <source>
        <dbReference type="Proteomes" id="UP000017837"/>
    </source>
</evidence>
<comment type="caution">
    <text evidence="3">The sequence shown here is derived from an EMBL/GenBank/DDBJ whole genome shotgun (WGS) entry which is preliminary data.</text>
</comment>
<keyword evidence="4" id="KW-1185">Reference proteome</keyword>
<reference evidence="3 4" key="1">
    <citation type="journal article" date="2014" name="Nature">
        <title>Sequential evolution of bacterial morphology by co-option of a developmental regulator.</title>
        <authorList>
            <person name="Jiang C."/>
            <person name="Brown P.J."/>
            <person name="Ducret A."/>
            <person name="Brun Y.V."/>
        </authorList>
    </citation>
    <scope>NUCLEOTIDE SEQUENCE [LARGE SCALE GENOMIC DNA]</scope>
    <source>
        <strain evidence="3 4">DSM 16100</strain>
    </source>
</reference>
<evidence type="ECO:0000259" key="2">
    <source>
        <dbReference type="Pfam" id="PF00156"/>
    </source>
</evidence>
<dbReference type="Gene3D" id="3.40.50.2020">
    <property type="match status" value="1"/>
</dbReference>
<accession>V4PZ72</accession>
<dbReference type="InterPro" id="IPR029057">
    <property type="entry name" value="PRTase-like"/>
</dbReference>
<comment type="similarity">
    <text evidence="1">Belongs to the ComF/GntX family.</text>
</comment>
<dbReference type="PANTHER" id="PTHR47505">
    <property type="entry name" value="DNA UTILIZATION PROTEIN YHGH"/>
    <property type="match status" value="1"/>
</dbReference>
<proteinExistence type="inferred from homology"/>
<dbReference type="PANTHER" id="PTHR47505:SF1">
    <property type="entry name" value="DNA UTILIZATION PROTEIN YHGH"/>
    <property type="match status" value="1"/>
</dbReference>
<dbReference type="STRING" id="1121022.GCA_000376105_02020"/>
<protein>
    <recommendedName>
        <fullName evidence="2">Phosphoribosyltransferase domain-containing protein</fullName>
    </recommendedName>
</protein>
<dbReference type="EMBL" id="AWGB01000007">
    <property type="protein sequence ID" value="ESQ93661.1"/>
    <property type="molecule type" value="Genomic_DNA"/>
</dbReference>
<dbReference type="Pfam" id="PF00156">
    <property type="entry name" value="Pribosyltran"/>
    <property type="match status" value="1"/>
</dbReference>
<gene>
    <name evidence="3" type="ORF">ABENE_04915</name>
</gene>
<dbReference type="AlphaFoldDB" id="V4PZ72"/>
<dbReference type="eggNOG" id="COG1040">
    <property type="taxonomic scope" value="Bacteria"/>
</dbReference>
<name>V4PZ72_9CAUL</name>